<organism evidence="2 3">
    <name type="scientific">Striga asiatica</name>
    <name type="common">Asiatic witchweed</name>
    <name type="synonym">Buchnera asiatica</name>
    <dbReference type="NCBI Taxonomy" id="4170"/>
    <lineage>
        <taxon>Eukaryota</taxon>
        <taxon>Viridiplantae</taxon>
        <taxon>Streptophyta</taxon>
        <taxon>Embryophyta</taxon>
        <taxon>Tracheophyta</taxon>
        <taxon>Spermatophyta</taxon>
        <taxon>Magnoliopsida</taxon>
        <taxon>eudicotyledons</taxon>
        <taxon>Gunneridae</taxon>
        <taxon>Pentapetalae</taxon>
        <taxon>asterids</taxon>
        <taxon>lamiids</taxon>
        <taxon>Lamiales</taxon>
        <taxon>Orobanchaceae</taxon>
        <taxon>Buchnereae</taxon>
        <taxon>Striga</taxon>
    </lineage>
</organism>
<gene>
    <name evidence="2" type="ORF">STAS_14225</name>
</gene>
<evidence type="ECO:0000313" key="2">
    <source>
        <dbReference type="EMBL" id="GER37789.1"/>
    </source>
</evidence>
<reference evidence="3" key="1">
    <citation type="journal article" date="2019" name="Curr. Biol.">
        <title>Genome Sequence of Striga asiatica Provides Insight into the Evolution of Plant Parasitism.</title>
        <authorList>
            <person name="Yoshida S."/>
            <person name="Kim S."/>
            <person name="Wafula E.K."/>
            <person name="Tanskanen J."/>
            <person name="Kim Y.M."/>
            <person name="Honaas L."/>
            <person name="Yang Z."/>
            <person name="Spallek T."/>
            <person name="Conn C.E."/>
            <person name="Ichihashi Y."/>
            <person name="Cheong K."/>
            <person name="Cui S."/>
            <person name="Der J.P."/>
            <person name="Gundlach H."/>
            <person name="Jiao Y."/>
            <person name="Hori C."/>
            <person name="Ishida J.K."/>
            <person name="Kasahara H."/>
            <person name="Kiba T."/>
            <person name="Kim M.S."/>
            <person name="Koo N."/>
            <person name="Laohavisit A."/>
            <person name="Lee Y.H."/>
            <person name="Lumba S."/>
            <person name="McCourt P."/>
            <person name="Mortimer J.C."/>
            <person name="Mutuku J.M."/>
            <person name="Nomura T."/>
            <person name="Sasaki-Sekimoto Y."/>
            <person name="Seto Y."/>
            <person name="Wang Y."/>
            <person name="Wakatake T."/>
            <person name="Sakakibara H."/>
            <person name="Demura T."/>
            <person name="Yamaguchi S."/>
            <person name="Yoneyama K."/>
            <person name="Manabe R.I."/>
            <person name="Nelson D.C."/>
            <person name="Schulman A.H."/>
            <person name="Timko M.P."/>
            <person name="dePamphilis C.W."/>
            <person name="Choi D."/>
            <person name="Shirasu K."/>
        </authorList>
    </citation>
    <scope>NUCLEOTIDE SEQUENCE [LARGE SCALE GENOMIC DNA]</scope>
    <source>
        <strain evidence="3">cv. UVA1</strain>
    </source>
</reference>
<sequence length="268" mass="29341">MIELKHGLSAGTVSKLDFSLAPLSGVVRVDKVKILRRAFATRVRFIVAANSHVPTIAVDLTLIAYGGPSDIYDFAFLGVIAAVRQESRAREGGIGESDNSGGLNFKDWRPEESVWFTRRGWPGTMVSVGWSKLDQTAPPEEFVSTRLPDSSREAAETPRSAVAEDQRGAKAVGEERSWRSPEWRRRRTAEELAGGPACQTGTPLWVTAAIRVPAGVGTKEREKVPLGERQLELGSAAESVEPRGMPTAEPIRMWRMRSRKKGFIGLCA</sequence>
<feature type="compositionally biased region" description="Basic and acidic residues" evidence="1">
    <location>
        <begin position="149"/>
        <end position="183"/>
    </location>
</feature>
<accession>A0A5A7PY47</accession>
<feature type="region of interest" description="Disordered" evidence="1">
    <location>
        <begin position="138"/>
        <end position="183"/>
    </location>
</feature>
<evidence type="ECO:0000313" key="3">
    <source>
        <dbReference type="Proteomes" id="UP000325081"/>
    </source>
</evidence>
<proteinExistence type="predicted"/>
<comment type="caution">
    <text evidence="2">The sequence shown here is derived from an EMBL/GenBank/DDBJ whole genome shotgun (WGS) entry which is preliminary data.</text>
</comment>
<keyword evidence="3" id="KW-1185">Reference proteome</keyword>
<evidence type="ECO:0000256" key="1">
    <source>
        <dbReference type="SAM" id="MobiDB-lite"/>
    </source>
</evidence>
<dbReference type="EMBL" id="BKCP01005405">
    <property type="protein sequence ID" value="GER37789.1"/>
    <property type="molecule type" value="Genomic_DNA"/>
</dbReference>
<name>A0A5A7PY47_STRAF</name>
<dbReference type="Proteomes" id="UP000325081">
    <property type="component" value="Unassembled WGS sequence"/>
</dbReference>
<dbReference type="AlphaFoldDB" id="A0A5A7PY47"/>
<protein>
    <submittedName>
        <fullName evidence="2">Transport system inner membrane protein</fullName>
    </submittedName>
</protein>